<comment type="caution">
    <text evidence="2">The sequence shown here is derived from an EMBL/GenBank/DDBJ whole genome shotgun (WGS) entry which is preliminary data.</text>
</comment>
<feature type="compositionally biased region" description="Polar residues" evidence="1">
    <location>
        <begin position="1"/>
        <end position="12"/>
    </location>
</feature>
<accession>A0A8J4YM83</accession>
<dbReference type="EMBL" id="JACEEZ010004595">
    <property type="protein sequence ID" value="KAG0726326.1"/>
    <property type="molecule type" value="Genomic_DNA"/>
</dbReference>
<sequence length="281" mass="30942">MVLSRQGETPQVLSGCRCKGSHRPHRHPVRDLEPIQVEVMSPREQGRGFCSLDFTPFRVTGTGEVYIAVVCFPRGWRTKTKVTRSESTTEVMASFSFFERSFLISSARSLSFFLSWASTVTQSKPAMGRGSLGPPAGCEERLYSPPRFHPDPGHHCSPRPKRSSRSPLNIFLFIRAVSDAPFRCFWRGSYLATRLRSFSLAVLESGGGIPALPQIKRTASIPSFGGHGFGLLLDSVMEVKIAEHLPLEGTLARVISHSGCPISPHARSLVEVHAPGGRKKE</sequence>
<name>A0A8J4YM83_CHIOP</name>
<keyword evidence="3" id="KW-1185">Reference proteome</keyword>
<feature type="region of interest" description="Disordered" evidence="1">
    <location>
        <begin position="1"/>
        <end position="27"/>
    </location>
</feature>
<dbReference type="Proteomes" id="UP000770661">
    <property type="component" value="Unassembled WGS sequence"/>
</dbReference>
<organism evidence="2 3">
    <name type="scientific">Chionoecetes opilio</name>
    <name type="common">Atlantic snow crab</name>
    <name type="synonym">Cancer opilio</name>
    <dbReference type="NCBI Taxonomy" id="41210"/>
    <lineage>
        <taxon>Eukaryota</taxon>
        <taxon>Metazoa</taxon>
        <taxon>Ecdysozoa</taxon>
        <taxon>Arthropoda</taxon>
        <taxon>Crustacea</taxon>
        <taxon>Multicrustacea</taxon>
        <taxon>Malacostraca</taxon>
        <taxon>Eumalacostraca</taxon>
        <taxon>Eucarida</taxon>
        <taxon>Decapoda</taxon>
        <taxon>Pleocyemata</taxon>
        <taxon>Brachyura</taxon>
        <taxon>Eubrachyura</taxon>
        <taxon>Majoidea</taxon>
        <taxon>Majidae</taxon>
        <taxon>Chionoecetes</taxon>
    </lineage>
</organism>
<gene>
    <name evidence="2" type="ORF">GWK47_036815</name>
</gene>
<protein>
    <submittedName>
        <fullName evidence="2">Uncharacterized protein</fullName>
    </submittedName>
</protein>
<dbReference type="AlphaFoldDB" id="A0A8J4YM83"/>
<evidence type="ECO:0000256" key="1">
    <source>
        <dbReference type="SAM" id="MobiDB-lite"/>
    </source>
</evidence>
<reference evidence="2" key="1">
    <citation type="submission" date="2020-07" db="EMBL/GenBank/DDBJ databases">
        <title>The High-quality genome of the commercially important snow crab, Chionoecetes opilio.</title>
        <authorList>
            <person name="Jeong J.-H."/>
            <person name="Ryu S."/>
        </authorList>
    </citation>
    <scope>NUCLEOTIDE SEQUENCE</scope>
    <source>
        <strain evidence="2">MADBK_172401_WGS</strain>
        <tissue evidence="2">Digestive gland</tissue>
    </source>
</reference>
<evidence type="ECO:0000313" key="2">
    <source>
        <dbReference type="EMBL" id="KAG0726326.1"/>
    </source>
</evidence>
<evidence type="ECO:0000313" key="3">
    <source>
        <dbReference type="Proteomes" id="UP000770661"/>
    </source>
</evidence>
<proteinExistence type="predicted"/>